<evidence type="ECO:0000256" key="1">
    <source>
        <dbReference type="SAM" id="Phobius"/>
    </source>
</evidence>
<reference evidence="2 3" key="1">
    <citation type="submission" date="2020-09" db="EMBL/GenBank/DDBJ databases">
        <title>Genomic characterization of a novel Parvarchaeota family in acid mine drainage sediments.</title>
        <authorList>
            <person name="Luo Z.-H."/>
        </authorList>
    </citation>
    <scope>NUCLEOTIDE SEQUENCE [LARGE SCALE GENOMIC DNA]</scope>
    <source>
        <strain evidence="2">MAS1_bins.189</strain>
    </source>
</reference>
<organism evidence="2 3">
    <name type="scientific">Candidatus Acidifodinimicrobium mancum</name>
    <dbReference type="NCBI Taxonomy" id="2898728"/>
    <lineage>
        <taxon>Archaea</taxon>
        <taxon>Candidatus Parvarchaeota</taxon>
        <taxon>Candidatus Acidifodinimicrobiaceae</taxon>
        <taxon>Candidatus Acidifodinimicrobium</taxon>
    </lineage>
</organism>
<keyword evidence="1" id="KW-0472">Membrane</keyword>
<accession>A0A8T3UVA6</accession>
<feature type="transmembrane region" description="Helical" evidence="1">
    <location>
        <begin position="12"/>
        <end position="36"/>
    </location>
</feature>
<keyword evidence="1" id="KW-1133">Transmembrane helix</keyword>
<keyword evidence="1" id="KW-0812">Transmembrane</keyword>
<gene>
    <name evidence="2" type="ORF">IHE51_01050</name>
</gene>
<sequence length="499" mass="54147">MANKKGQETAGEMFILMIFIVIGVVLIFYVFGQFLLLGFNFSSSSLCYVSSNIRNFFYNNLCLTQFFCISSFLSSIHLTPPMLGCSTLVSTYTGNYPTSAMFTGIASTLSTCFYQYGALNHLTVFRYSPQLCGVSNIHINQNFSVYNFTEFLNKTTYTTEKSCVGYNSSQACPHAAEGFSCDTQAPTTCIKTETNFFTCSVNGSSYVPTYPNYDLVTVPLNATKGKLAADNNASIDLCIGSQGCSFDRYAGTDGMCVNATGYSSSCTQSYINFCDVSNNSCSMNYDAITGSLLPPPSCTLSEPVFSNATTNVSYFDYFQPGVDMFFSYWNKSGGKNAVAINPLNKSIDLQNSTLYMVYLNSMTNTRFPPVEVNLPSECVHETFINNYPTSCYTYCARATAIYGSLFVGTAAYNPGPMVIGGAFTAGALTGVVFHYAGQYNLIAPTVGQALLEEGGALYTLSGLPSCLSCIYQTFAGPVDTIFHGDNLLGRNILYVCAVS</sequence>
<evidence type="ECO:0000313" key="3">
    <source>
        <dbReference type="Proteomes" id="UP000718571"/>
    </source>
</evidence>
<dbReference type="EMBL" id="JADFAR010000012">
    <property type="protein sequence ID" value="MBE5728430.1"/>
    <property type="molecule type" value="Genomic_DNA"/>
</dbReference>
<dbReference type="Proteomes" id="UP000718571">
    <property type="component" value="Unassembled WGS sequence"/>
</dbReference>
<evidence type="ECO:0000313" key="2">
    <source>
        <dbReference type="EMBL" id="MBE5728430.1"/>
    </source>
</evidence>
<dbReference type="AlphaFoldDB" id="A0A8T3UVA6"/>
<name>A0A8T3UVA6_9ARCH</name>
<proteinExistence type="predicted"/>
<comment type="caution">
    <text evidence="2">The sequence shown here is derived from an EMBL/GenBank/DDBJ whole genome shotgun (WGS) entry which is preliminary data.</text>
</comment>
<protein>
    <submittedName>
        <fullName evidence="2">Uncharacterized protein</fullName>
    </submittedName>
</protein>